<keyword evidence="2" id="KW-1185">Reference proteome</keyword>
<organism evidence="1 2">
    <name type="scientific">Cymbomonas tetramitiformis</name>
    <dbReference type="NCBI Taxonomy" id="36881"/>
    <lineage>
        <taxon>Eukaryota</taxon>
        <taxon>Viridiplantae</taxon>
        <taxon>Chlorophyta</taxon>
        <taxon>Pyramimonadophyceae</taxon>
        <taxon>Pyramimonadales</taxon>
        <taxon>Pyramimonadaceae</taxon>
        <taxon>Cymbomonas</taxon>
    </lineage>
</organism>
<protein>
    <submittedName>
        <fullName evidence="1">Uncharacterized protein</fullName>
    </submittedName>
</protein>
<gene>
    <name evidence="1" type="ORF">CYMTET_48203</name>
</gene>
<accession>A0AAE0BSS5</accession>
<proteinExistence type="predicted"/>
<reference evidence="1 2" key="1">
    <citation type="journal article" date="2015" name="Genome Biol. Evol.">
        <title>Comparative Genomics of a Bacterivorous Green Alga Reveals Evolutionary Causalities and Consequences of Phago-Mixotrophic Mode of Nutrition.</title>
        <authorList>
            <person name="Burns J.A."/>
            <person name="Paasch A."/>
            <person name="Narechania A."/>
            <person name="Kim E."/>
        </authorList>
    </citation>
    <scope>NUCLEOTIDE SEQUENCE [LARGE SCALE GENOMIC DNA]</scope>
    <source>
        <strain evidence="1 2">PLY_AMNH</strain>
    </source>
</reference>
<dbReference type="EMBL" id="LGRX02033239">
    <property type="protein sequence ID" value="KAK3242086.1"/>
    <property type="molecule type" value="Genomic_DNA"/>
</dbReference>
<sequence length="94" mass="10278">MALLDTVTASALCGVEIAPRAMVSGQYFDCQNCVMDFFPDSAFLDSGPADPGDNFNLDSGSLSFDTFNFFNLNFEIDTGSFNSELYFVDHFQSG</sequence>
<evidence type="ECO:0000313" key="1">
    <source>
        <dbReference type="EMBL" id="KAK3242086.1"/>
    </source>
</evidence>
<dbReference type="Proteomes" id="UP001190700">
    <property type="component" value="Unassembled WGS sequence"/>
</dbReference>
<comment type="caution">
    <text evidence="1">The sequence shown here is derived from an EMBL/GenBank/DDBJ whole genome shotgun (WGS) entry which is preliminary data.</text>
</comment>
<evidence type="ECO:0000313" key="2">
    <source>
        <dbReference type="Proteomes" id="UP001190700"/>
    </source>
</evidence>
<name>A0AAE0BSS5_9CHLO</name>
<dbReference type="AlphaFoldDB" id="A0AAE0BSS5"/>